<name>A0A7Y9RWA4_9ACTN</name>
<dbReference type="Proteomes" id="UP000544110">
    <property type="component" value="Unassembled WGS sequence"/>
</dbReference>
<evidence type="ECO:0000313" key="2">
    <source>
        <dbReference type="EMBL" id="NYG55832.1"/>
    </source>
</evidence>
<comment type="caution">
    <text evidence="2">The sequence shown here is derived from an EMBL/GenBank/DDBJ whole genome shotgun (WGS) entry which is preliminary data.</text>
</comment>
<reference evidence="2 3" key="1">
    <citation type="submission" date="2020-07" db="EMBL/GenBank/DDBJ databases">
        <title>Sequencing the genomes of 1000 actinobacteria strains.</title>
        <authorList>
            <person name="Klenk H.-P."/>
        </authorList>
    </citation>
    <scope>NUCLEOTIDE SEQUENCE [LARGE SCALE GENOMIC DNA]</scope>
    <source>
        <strain evidence="2 3">DSM 24552</strain>
    </source>
</reference>
<feature type="compositionally biased region" description="Gly residues" evidence="1">
    <location>
        <begin position="146"/>
        <end position="159"/>
    </location>
</feature>
<evidence type="ECO:0000313" key="3">
    <source>
        <dbReference type="Proteomes" id="UP000544110"/>
    </source>
</evidence>
<feature type="compositionally biased region" description="Low complexity" evidence="1">
    <location>
        <begin position="133"/>
        <end position="145"/>
    </location>
</feature>
<evidence type="ECO:0000256" key="1">
    <source>
        <dbReference type="SAM" id="MobiDB-lite"/>
    </source>
</evidence>
<protein>
    <submittedName>
        <fullName evidence="2">Uncharacterized protein</fullName>
    </submittedName>
</protein>
<dbReference type="AlphaFoldDB" id="A0A7Y9RWA4"/>
<feature type="region of interest" description="Disordered" evidence="1">
    <location>
        <begin position="48"/>
        <end position="165"/>
    </location>
</feature>
<proteinExistence type="predicted"/>
<organism evidence="2 3">
    <name type="scientific">Nocardioides perillae</name>
    <dbReference type="NCBI Taxonomy" id="1119534"/>
    <lineage>
        <taxon>Bacteria</taxon>
        <taxon>Bacillati</taxon>
        <taxon>Actinomycetota</taxon>
        <taxon>Actinomycetes</taxon>
        <taxon>Propionibacteriales</taxon>
        <taxon>Nocardioidaceae</taxon>
        <taxon>Nocardioides</taxon>
    </lineage>
</organism>
<gene>
    <name evidence="2" type="ORF">BJ989_002136</name>
</gene>
<sequence length="187" mass="18459">MSLSTLTALPRRLVTTAFSAATHPVATVAHGVGLARGTAAGLVHVVRGGSDASTDSTSRAPGAPEAERAGSTGTEAAVDAAVDEPTFEPVPFEPEPPAPDPEPTPEPERTAPGSVATPVPAPPPERTPEPEAEVVYSSTTPEGAEPGAGTGPGAGGDQGGVLDPATAAALQSEAETMARAADPRFGD</sequence>
<dbReference type="EMBL" id="JACCAC010000001">
    <property type="protein sequence ID" value="NYG55832.1"/>
    <property type="molecule type" value="Genomic_DNA"/>
</dbReference>
<feature type="compositionally biased region" description="Pro residues" evidence="1">
    <location>
        <begin position="91"/>
        <end position="104"/>
    </location>
</feature>
<dbReference type="RefSeq" id="WP_179518213.1">
    <property type="nucleotide sequence ID" value="NZ_JACCAC010000001.1"/>
</dbReference>
<accession>A0A7Y9RWA4</accession>
<keyword evidence="3" id="KW-1185">Reference proteome</keyword>